<keyword evidence="5 9" id="KW-0106">Calcium</keyword>
<keyword evidence="7 9" id="KW-0406">Ion transport</keyword>
<dbReference type="GO" id="GO:0016020">
    <property type="term" value="C:membrane"/>
    <property type="evidence" value="ECO:0007669"/>
    <property type="project" value="InterPro"/>
</dbReference>
<dbReference type="InterPro" id="IPR004798">
    <property type="entry name" value="CAX-like"/>
</dbReference>
<feature type="transmembrane region" description="Helical" evidence="9">
    <location>
        <begin position="173"/>
        <end position="192"/>
    </location>
</feature>
<dbReference type="Pfam" id="PF01699">
    <property type="entry name" value="Na_Ca_ex"/>
    <property type="match status" value="2"/>
</dbReference>
<keyword evidence="3 9" id="KW-0109">Calcium transport</keyword>
<evidence type="ECO:0000259" key="10">
    <source>
        <dbReference type="Pfam" id="PF01699"/>
    </source>
</evidence>
<dbReference type="Proteomes" id="UP000249396">
    <property type="component" value="Unassembled WGS sequence"/>
</dbReference>
<evidence type="ECO:0000313" key="11">
    <source>
        <dbReference type="EMBL" id="PZN71699.1"/>
    </source>
</evidence>
<evidence type="ECO:0000256" key="8">
    <source>
        <dbReference type="ARBA" id="ARBA00023136"/>
    </source>
</evidence>
<keyword evidence="9" id="KW-0050">Antiport</keyword>
<feature type="domain" description="Sodium/calcium exchanger membrane region" evidence="10">
    <location>
        <begin position="41"/>
        <end position="194"/>
    </location>
</feature>
<comment type="subcellular location">
    <subcellularLocation>
        <location evidence="1">Endomembrane system</location>
        <topology evidence="1">Multi-pass membrane protein</topology>
    </subcellularLocation>
</comment>
<name>A0A2W4QMT0_9GAMM</name>
<dbReference type="InterPro" id="IPR044880">
    <property type="entry name" value="NCX_ion-bd_dom_sf"/>
</dbReference>
<feature type="transmembrane region" description="Helical" evidence="9">
    <location>
        <begin position="326"/>
        <end position="345"/>
    </location>
</feature>
<evidence type="ECO:0000256" key="5">
    <source>
        <dbReference type="ARBA" id="ARBA00022837"/>
    </source>
</evidence>
<evidence type="ECO:0000256" key="3">
    <source>
        <dbReference type="ARBA" id="ARBA00022568"/>
    </source>
</evidence>
<comment type="caution">
    <text evidence="11">The sequence shown here is derived from an EMBL/GenBank/DDBJ whole genome shotgun (WGS) entry which is preliminary data.</text>
</comment>
<feature type="transmembrane region" description="Helical" evidence="9">
    <location>
        <begin position="137"/>
        <end position="161"/>
    </location>
</feature>
<dbReference type="InterPro" id="IPR004837">
    <property type="entry name" value="NaCa_Exmemb"/>
</dbReference>
<dbReference type="GO" id="GO:0006874">
    <property type="term" value="P:intracellular calcium ion homeostasis"/>
    <property type="evidence" value="ECO:0007669"/>
    <property type="project" value="TreeGrafter"/>
</dbReference>
<keyword evidence="4 9" id="KW-0812">Transmembrane</keyword>
<gene>
    <name evidence="11" type="primary">cax</name>
    <name evidence="11" type="ORF">DM484_25805</name>
</gene>
<evidence type="ECO:0000256" key="1">
    <source>
        <dbReference type="ARBA" id="ARBA00004127"/>
    </source>
</evidence>
<keyword evidence="6 9" id="KW-1133">Transmembrane helix</keyword>
<comment type="function">
    <text evidence="9">Ca(+)/H(+) antiporter that extrudes calcium in exchange for external protons.</text>
</comment>
<dbReference type="NCBIfam" id="TIGR00378">
    <property type="entry name" value="cax"/>
    <property type="match status" value="1"/>
</dbReference>
<dbReference type="AlphaFoldDB" id="A0A2W4QMT0"/>
<dbReference type="GO" id="GO:0015369">
    <property type="term" value="F:calcium:proton antiporter activity"/>
    <property type="evidence" value="ECO:0007669"/>
    <property type="project" value="UniProtKB-UniRule"/>
</dbReference>
<dbReference type="PANTHER" id="PTHR31503:SF22">
    <property type="entry name" value="VACUOLAR CALCIUM ION TRANSPORTER"/>
    <property type="match status" value="1"/>
</dbReference>
<feature type="transmembrane region" description="Helical" evidence="9">
    <location>
        <begin position="228"/>
        <end position="249"/>
    </location>
</feature>
<feature type="transmembrane region" description="Helical" evidence="9">
    <location>
        <begin position="12"/>
        <end position="35"/>
    </location>
</feature>
<accession>A0A2W4QMT0</accession>
<protein>
    <recommendedName>
        <fullName evidence="9">Ca(2+)/H(+) antiporter</fullName>
    </recommendedName>
</protein>
<dbReference type="EMBL" id="QJPH01000512">
    <property type="protein sequence ID" value="PZN71699.1"/>
    <property type="molecule type" value="Genomic_DNA"/>
</dbReference>
<dbReference type="InterPro" id="IPR004713">
    <property type="entry name" value="CaH_exchang"/>
</dbReference>
<dbReference type="Gene3D" id="1.20.1420.30">
    <property type="entry name" value="NCX, central ion-binding region"/>
    <property type="match status" value="1"/>
</dbReference>
<feature type="transmembrane region" description="Helical" evidence="9">
    <location>
        <begin position="291"/>
        <end position="314"/>
    </location>
</feature>
<organism evidence="11 12">
    <name type="scientific">Candidatus Methylumidiphilus alinenensis</name>
    <dbReference type="NCBI Taxonomy" id="2202197"/>
    <lineage>
        <taxon>Bacteria</taxon>
        <taxon>Pseudomonadati</taxon>
        <taxon>Pseudomonadota</taxon>
        <taxon>Gammaproteobacteria</taxon>
        <taxon>Methylococcales</taxon>
        <taxon>Candidatus Methylumidiphilus</taxon>
    </lineage>
</organism>
<evidence type="ECO:0000256" key="6">
    <source>
        <dbReference type="ARBA" id="ARBA00022989"/>
    </source>
</evidence>
<evidence type="ECO:0000256" key="7">
    <source>
        <dbReference type="ARBA" id="ARBA00023065"/>
    </source>
</evidence>
<sequence length="373" mass="39619">MKHKKNSKIGSLLGIDHPLLLWMLWFVPIAFMVKWLCCEPLLVFAISGLAIVPLAAIIATATEKIADVVGSVVGGLLNATFGNATEMVISIVALSAGLVDVVKAGIVGTVIANLLLALGAGMLVGGIKHPELEFRPWVARINASSLILALVVLLTPASIHYTSQGLDPLIIDRFSLVAATLLLGFYVLSLLFSMKTHRYLYELPSDTGNGNATLTGETLLPGGIGRQVLLLLGASVVLVFVSEVLVASLESAIKTLGLTQMFTGVILIPLFGGVVEYITVITFARKNKMDLAISVAMGSSLQIVMFVAPILVFAGQLMGQPMNLEFEPFELMAAAMAVVVINSISSDGRSNWLEGVLLLVTYGIVATAFYFHP</sequence>
<evidence type="ECO:0000256" key="2">
    <source>
        <dbReference type="ARBA" id="ARBA00022448"/>
    </source>
</evidence>
<keyword evidence="8 9" id="KW-0472">Membrane</keyword>
<evidence type="ECO:0000256" key="4">
    <source>
        <dbReference type="ARBA" id="ARBA00022692"/>
    </source>
</evidence>
<feature type="transmembrane region" description="Helical" evidence="9">
    <location>
        <begin position="73"/>
        <end position="98"/>
    </location>
</feature>
<evidence type="ECO:0000256" key="9">
    <source>
        <dbReference type="RuleBase" id="RU365028"/>
    </source>
</evidence>
<proteinExistence type="inferred from homology"/>
<feature type="transmembrane region" description="Helical" evidence="9">
    <location>
        <begin position="41"/>
        <end position="61"/>
    </location>
</feature>
<dbReference type="GO" id="GO:0012505">
    <property type="term" value="C:endomembrane system"/>
    <property type="evidence" value="ECO:0007669"/>
    <property type="project" value="UniProtKB-SubCell"/>
</dbReference>
<dbReference type="PANTHER" id="PTHR31503">
    <property type="entry name" value="VACUOLAR CALCIUM ION TRANSPORTER"/>
    <property type="match status" value="1"/>
</dbReference>
<comment type="similarity">
    <text evidence="9">Belongs to the Ca(2+):cation antiporter (CaCA) (TC 2.A.19) family.</text>
</comment>
<evidence type="ECO:0000313" key="12">
    <source>
        <dbReference type="Proteomes" id="UP000249396"/>
    </source>
</evidence>
<feature type="transmembrane region" description="Helical" evidence="9">
    <location>
        <begin position="352"/>
        <end position="371"/>
    </location>
</feature>
<reference evidence="11 12" key="1">
    <citation type="journal article" date="2018" name="Aquat. Microb. Ecol.">
        <title>Gammaproteobacterial methanotrophs dominate.</title>
        <authorList>
            <person name="Rissanen A.J."/>
            <person name="Saarenheimo J."/>
            <person name="Tiirola M."/>
            <person name="Peura S."/>
            <person name="Aalto S.L."/>
            <person name="Karvinen A."/>
            <person name="Nykanen H."/>
        </authorList>
    </citation>
    <scope>NUCLEOTIDE SEQUENCE [LARGE SCALE GENOMIC DNA]</scope>
    <source>
        <strain evidence="11">AMbin10</strain>
    </source>
</reference>
<feature type="domain" description="Sodium/calcium exchanger membrane region" evidence="10">
    <location>
        <begin position="228"/>
        <end position="370"/>
    </location>
</feature>
<feature type="transmembrane region" description="Helical" evidence="9">
    <location>
        <begin position="104"/>
        <end position="125"/>
    </location>
</feature>
<feature type="transmembrane region" description="Helical" evidence="9">
    <location>
        <begin position="261"/>
        <end position="284"/>
    </location>
</feature>
<keyword evidence="2 9" id="KW-0813">Transport</keyword>